<keyword evidence="1" id="KW-0472">Membrane</keyword>
<reference evidence="3" key="1">
    <citation type="submission" date="2015-07" db="EMBL/GenBank/DDBJ databases">
        <title>Draft genome sequence of the purine-degrading Gottschalkia purinilyticum DSM 1384 (formerly Clostridium purinilyticum).</title>
        <authorList>
            <person name="Poehlein A."/>
            <person name="Schiel-Bengelsdorf B."/>
            <person name="Bengelsdorf F.R."/>
            <person name="Daniel R."/>
            <person name="Duerre P."/>
        </authorList>
    </citation>
    <scope>NUCLEOTIDE SEQUENCE [LARGE SCALE GENOMIC DNA]</scope>
    <source>
        <strain evidence="3">DSM 1384</strain>
    </source>
</reference>
<organism evidence="2 3">
    <name type="scientific">Gottschalkia purinilytica</name>
    <name type="common">Clostridium purinilyticum</name>
    <dbReference type="NCBI Taxonomy" id="1503"/>
    <lineage>
        <taxon>Bacteria</taxon>
        <taxon>Bacillati</taxon>
        <taxon>Bacillota</taxon>
        <taxon>Tissierellia</taxon>
        <taxon>Tissierellales</taxon>
        <taxon>Gottschalkiaceae</taxon>
        <taxon>Gottschalkia</taxon>
    </lineage>
</organism>
<dbReference type="AlphaFoldDB" id="A0A0L0WA64"/>
<feature type="transmembrane region" description="Helical" evidence="1">
    <location>
        <begin position="7"/>
        <end position="26"/>
    </location>
</feature>
<comment type="caution">
    <text evidence="2">The sequence shown here is derived from an EMBL/GenBank/DDBJ whole genome shotgun (WGS) entry which is preliminary data.</text>
</comment>
<proteinExistence type="predicted"/>
<accession>A0A0L0WA64</accession>
<keyword evidence="1" id="KW-1133">Transmembrane helix</keyword>
<dbReference type="STRING" id="1503.CLPU_8c01210"/>
<dbReference type="RefSeq" id="WP_050355454.1">
    <property type="nucleotide sequence ID" value="NZ_LGSS01000008.1"/>
</dbReference>
<dbReference type="OrthoDB" id="2537745at2"/>
<sequence>MKGNKKYSRYFIIALVLILTVFEFFITKLDPINKNLVFYQNDFSKTVHSNPEMPWKNIFYGSSIVAGAFMDEKTSTDYVNMGIRYGKITDLEEMLKKNMLKVEDNIVIGMNVFTFLDELPTDPYYIWHKKIYEPYLYFYRGPILKYIETTYEQLKNNEEINQVPDWVLQKQINHGRLSKEELDKKKNEYKKRYGNLNIDDFNKNIESLKRVIDYCDKNNIRLRAIWMPWNPVDTQFSYVDELKKEVNSIFNNNKIEVLDWTNKYEEKYFHDLGHLNFEEGAPKFTEEIDKWLSK</sequence>
<dbReference type="Proteomes" id="UP000037267">
    <property type="component" value="Unassembled WGS sequence"/>
</dbReference>
<keyword evidence="1" id="KW-0812">Transmembrane</keyword>
<dbReference type="EMBL" id="LGSS01000008">
    <property type="protein sequence ID" value="KNF08356.1"/>
    <property type="molecule type" value="Genomic_DNA"/>
</dbReference>
<evidence type="ECO:0000256" key="1">
    <source>
        <dbReference type="SAM" id="Phobius"/>
    </source>
</evidence>
<gene>
    <name evidence="2" type="ORF">CLPU_8c01210</name>
</gene>
<keyword evidence="3" id="KW-1185">Reference proteome</keyword>
<evidence type="ECO:0000313" key="3">
    <source>
        <dbReference type="Proteomes" id="UP000037267"/>
    </source>
</evidence>
<name>A0A0L0WA64_GOTPU</name>
<evidence type="ECO:0000313" key="2">
    <source>
        <dbReference type="EMBL" id="KNF08356.1"/>
    </source>
</evidence>
<protein>
    <submittedName>
        <fullName evidence="2">Uncharacterized protein</fullName>
    </submittedName>
</protein>